<dbReference type="SUPFAM" id="SSF53474">
    <property type="entry name" value="alpha/beta-Hydrolases"/>
    <property type="match status" value="1"/>
</dbReference>
<organism evidence="2 3">
    <name type="scientific">Geobacter sulfurreducens (strain ATCC 51573 / DSM 12127 / PCA)</name>
    <dbReference type="NCBI Taxonomy" id="243231"/>
    <lineage>
        <taxon>Bacteria</taxon>
        <taxon>Pseudomonadati</taxon>
        <taxon>Thermodesulfobacteriota</taxon>
        <taxon>Desulfuromonadia</taxon>
        <taxon>Geobacterales</taxon>
        <taxon>Geobacteraceae</taxon>
        <taxon>Geobacter</taxon>
    </lineage>
</organism>
<dbReference type="SMR" id="Q747U4"/>
<dbReference type="InterPro" id="IPR029058">
    <property type="entry name" value="AB_hydrolase_fold"/>
</dbReference>
<sequence>MSISSEINQIDIKWWELFDTIRGLRTEVQNRIVIEREVIPIIFVPGIMGSRLKFAKGKKQGTRAWDPDSSGFMFLNYGRFDVSAKKKKALLVGPEFDPDYLEVDTNNPKLDKSFLRRYPRADKRGWGGVMWGSYGPILRALHDHQWEEPVGHCFEFPVHAFGYNWTASNMEAGRKLKEYIGATIDHYAKGLRDEAGRPLERLCTRVILVTHSMGGLVARSACVLHGAAEKVLGVVHGVQPATGSPAAYWRMKAGFERPAGGPRKSIWDWFLNPVKMFERRAMGYASAWILGTDGEEVTALLGNMPGGLQLLPNKDYRDNSGSRQWLAYPGADGRTLSLPRSDPYEDIYRVRDNVPWRMVNPDWLDPGNPTGSSKSYRSKTSWDHYEEYLLEAEEFHDNLGSRVHDDTVQFYSTTLDSPDRIVYTREPHVHSTPHQFRNKGAFRAYVDSNDEIRETFAGATAVVALEPFSGTGDGTVPDSSGKALKVPTARIGRDSPADFFSIDHQGIYGTDTAKKIVFTTVWNLAIKRIEEQVGGPAGD</sequence>
<proteinExistence type="predicted"/>
<keyword evidence="3" id="KW-1185">Reference proteome</keyword>
<dbReference type="EMBL" id="AE017180">
    <property type="protein sequence ID" value="AAR36562.1"/>
    <property type="molecule type" value="Genomic_DNA"/>
</dbReference>
<dbReference type="OrthoDB" id="9814331at2"/>
<dbReference type="eggNOG" id="COG1075">
    <property type="taxonomic scope" value="Bacteria"/>
</dbReference>
<dbReference type="Gene3D" id="3.40.50.1820">
    <property type="entry name" value="alpha/beta hydrolase"/>
    <property type="match status" value="1"/>
</dbReference>
<dbReference type="ESTHER" id="geosl-q747u4">
    <property type="family name" value="PGAP1"/>
</dbReference>
<reference evidence="2 3" key="1">
    <citation type="journal article" date="2003" name="Science">
        <title>Genome of Geobacter sulfurreducens: metal reduction in subsurface environments.</title>
        <authorList>
            <person name="Methe B.A."/>
            <person name="Nelson K.E."/>
            <person name="Eisen J.A."/>
            <person name="Paulsen I.T."/>
            <person name="Nelson W."/>
            <person name="Heidelberg J.F."/>
            <person name="Wu D."/>
            <person name="Wu M."/>
            <person name="Ward N."/>
            <person name="Beanan M.J."/>
            <person name="Dodson R.J."/>
            <person name="Madupu R."/>
            <person name="Brinkac L.M."/>
            <person name="Daugherty S.C."/>
            <person name="DeBoy R.T."/>
            <person name="Durkin A.S."/>
            <person name="Gwinn M."/>
            <person name="Kolonay J.F."/>
            <person name="Sullivan S.A."/>
            <person name="Haft D.H."/>
            <person name="Selengut J."/>
            <person name="Davidsen T.M."/>
            <person name="Zafar N."/>
            <person name="White O."/>
            <person name="Tran B."/>
            <person name="Romero C."/>
            <person name="Forberger H.A."/>
            <person name="Weidman J."/>
            <person name="Khouri H."/>
            <person name="Feldblyum T.V."/>
            <person name="Utterback T.R."/>
            <person name="Van Aken S.E."/>
            <person name="Lovley D.R."/>
            <person name="Fraser C.M."/>
        </authorList>
    </citation>
    <scope>NUCLEOTIDE SEQUENCE [LARGE SCALE GENOMIC DNA]</scope>
    <source>
        <strain evidence="3">ATCC 51573 / DSM 12127 / PCA</strain>
    </source>
</reference>
<reference evidence="2 3" key="2">
    <citation type="journal article" date="2012" name="BMC Genomics">
        <title>Comparative genomic analysis of Geobacter sulfurreducens KN400, a strain with enhanced capacity for extracellular electron transfer and electricity production.</title>
        <authorList>
            <person name="Butler J.E."/>
            <person name="Young N.D."/>
            <person name="Aklujkar M."/>
            <person name="Lovley D.R."/>
        </authorList>
    </citation>
    <scope>NUCLEOTIDE SEQUENCE [LARGE SCALE GENOMIC DNA]</scope>
    <source>
        <strain evidence="3">ATCC 51573 / DSM 12127 / PCA</strain>
    </source>
</reference>
<dbReference type="HOGENOM" id="CLU_025560_0_0_7"/>
<dbReference type="STRING" id="243231.GSU3171"/>
<dbReference type="AlphaFoldDB" id="Q747U4"/>
<feature type="domain" description="GPI inositol-deacylase PGAP1-like alpha/beta" evidence="1">
    <location>
        <begin position="178"/>
        <end position="245"/>
    </location>
</feature>
<dbReference type="PATRIC" id="fig|243231.5.peg.3197"/>
<dbReference type="EnsemblBacteria" id="AAR36562">
    <property type="protein sequence ID" value="AAR36562"/>
    <property type="gene ID" value="GSU3171"/>
</dbReference>
<gene>
    <name evidence="2" type="ordered locus">GSU3171</name>
</gene>
<dbReference type="InParanoid" id="Q747U4"/>
<protein>
    <recommendedName>
        <fullName evidence="1">GPI inositol-deacylase PGAP1-like alpha/beta domain-containing protein</fullName>
    </recommendedName>
</protein>
<evidence type="ECO:0000313" key="3">
    <source>
        <dbReference type="Proteomes" id="UP000000577"/>
    </source>
</evidence>
<evidence type="ECO:0000313" key="2">
    <source>
        <dbReference type="EMBL" id="AAR36562.1"/>
    </source>
</evidence>
<dbReference type="RefSeq" id="WP_010943791.1">
    <property type="nucleotide sequence ID" value="NC_002939.5"/>
</dbReference>
<evidence type="ECO:0000259" key="1">
    <source>
        <dbReference type="Pfam" id="PF07819"/>
    </source>
</evidence>
<dbReference type="GO" id="GO:0016788">
    <property type="term" value="F:hydrolase activity, acting on ester bonds"/>
    <property type="evidence" value="ECO:0007669"/>
    <property type="project" value="InterPro"/>
</dbReference>
<dbReference type="Proteomes" id="UP000000577">
    <property type="component" value="Chromosome"/>
</dbReference>
<dbReference type="Pfam" id="PF07819">
    <property type="entry name" value="PGAP1"/>
    <property type="match status" value="1"/>
</dbReference>
<accession>Q747U4</accession>
<dbReference type="InterPro" id="IPR012908">
    <property type="entry name" value="PGAP1-ab_dom-like"/>
</dbReference>
<dbReference type="KEGG" id="gsu:GSU3171"/>
<name>Q747U4_GEOSL</name>